<proteinExistence type="predicted"/>
<dbReference type="GO" id="GO:0003723">
    <property type="term" value="F:RNA binding"/>
    <property type="evidence" value="ECO:0007669"/>
    <property type="project" value="UniProtKB-KW"/>
</dbReference>
<dbReference type="Pfam" id="PF04059">
    <property type="entry name" value="RRM_2"/>
    <property type="match status" value="1"/>
</dbReference>
<dbReference type="AlphaFoldDB" id="A0A292PI53"/>
<feature type="region of interest" description="Disordered" evidence="2">
    <location>
        <begin position="1"/>
        <end position="27"/>
    </location>
</feature>
<protein>
    <recommendedName>
        <fullName evidence="3">Mei2-like C-terminal RNA recognition motif domain-containing protein</fullName>
    </recommendedName>
</protein>
<evidence type="ECO:0000256" key="1">
    <source>
        <dbReference type="ARBA" id="ARBA00022884"/>
    </source>
</evidence>
<evidence type="ECO:0000256" key="2">
    <source>
        <dbReference type="SAM" id="MobiDB-lite"/>
    </source>
</evidence>
<feature type="domain" description="Mei2-like C-terminal RNA recognition motif" evidence="3">
    <location>
        <begin position="510"/>
        <end position="637"/>
    </location>
</feature>
<organism evidence="4 5">
    <name type="scientific">Tuber aestivum</name>
    <name type="common">summer truffle</name>
    <dbReference type="NCBI Taxonomy" id="59557"/>
    <lineage>
        <taxon>Eukaryota</taxon>
        <taxon>Fungi</taxon>
        <taxon>Dikarya</taxon>
        <taxon>Ascomycota</taxon>
        <taxon>Pezizomycotina</taxon>
        <taxon>Pezizomycetes</taxon>
        <taxon>Pezizales</taxon>
        <taxon>Tuberaceae</taxon>
        <taxon>Tuber</taxon>
    </lineage>
</organism>
<keyword evidence="1" id="KW-0694">RNA-binding</keyword>
<accession>A0A292PI53</accession>
<evidence type="ECO:0000259" key="3">
    <source>
        <dbReference type="Pfam" id="PF04059"/>
    </source>
</evidence>
<feature type="compositionally biased region" description="Low complexity" evidence="2">
    <location>
        <begin position="1"/>
        <end position="16"/>
    </location>
</feature>
<evidence type="ECO:0000313" key="4">
    <source>
        <dbReference type="EMBL" id="CUS06909.1"/>
    </source>
</evidence>
<gene>
    <name evidence="4" type="ORF">GSTUAT00009008001</name>
</gene>
<dbReference type="InterPro" id="IPR007201">
    <property type="entry name" value="Mei2-like_Rrm_C"/>
</dbReference>
<keyword evidence="5" id="KW-1185">Reference proteome</keyword>
<dbReference type="PANTHER" id="PTHR23189">
    <property type="entry name" value="RNA RECOGNITION MOTIF-CONTAINING"/>
    <property type="match status" value="1"/>
</dbReference>
<evidence type="ECO:0000313" key="5">
    <source>
        <dbReference type="Proteomes" id="UP001412239"/>
    </source>
</evidence>
<dbReference type="EMBL" id="LN891285">
    <property type="protein sequence ID" value="CUS06909.1"/>
    <property type="molecule type" value="Genomic_DNA"/>
</dbReference>
<reference evidence="4" key="1">
    <citation type="submission" date="2015-10" db="EMBL/GenBank/DDBJ databases">
        <authorList>
            <person name="Regsiter A."/>
            <person name="william w."/>
        </authorList>
    </citation>
    <scope>NUCLEOTIDE SEQUENCE</scope>
    <source>
        <strain evidence="4">Montdore</strain>
    </source>
</reference>
<sequence length="701" mass="76520">MASPDSFFSSSPQSKSTVYTPRNSPIGDYVQTSTPSSLILSPSEAHYAGWGALPTHLLDSPQPAKLLTFRGTESITRRQAQDLEELRGKLRAALSITSGFESPDPISGVTALDHGSMSNSPNSSCHDASLGSRNFAGRVLGRSRYLLDRLTCPSNTSSCTSQARAQAPPLEHQESRILKIGGIPLGATSLLLFDKLSVSHLPRLLLSVPQNTDGVKEFGDIREIYTKDLLPDGFCVVSYFDLGDAVRAFEKLQMEGGSFGITASNNKSDLTCVLYSGGQLRWSSSQLFHILSTFGALCKFTAIEGSHPPTFLVCFNNYTHGGETIDALDGQYAAGLRMGLGYAGTGHQDSKARAIITQYREQNLNNGGKSQAKGLDYPQALSAQNHSAAERDSLGVRGGHSVFRLEGDGPLRHDVVCPKHLISGGGGLMAGCDDSGTNSTSNPDHGALRSMNPLASSVAPTLTSQDVEEEGLPYYRDTISQGGDGMHNQLQVPGKNVIDLERIERGLDTRTTVMLRNIPNKVDQASKSKFISEFRQTLKEYVDATSKAQYNFLYLRIDFRNVCNVGYAFINFIDVSTERIWVTILSGKNRALGGMWILMWSQLHLANVRRNKFNSEKVLDVTYANIQGIDQLVEKFRNSSVMDQDPSYRPKLFHSSGPLIGTEVEFPAANNILKKCRSVSAAQQIGLFAPKMSKGVWRKRD</sequence>
<dbReference type="Proteomes" id="UP001412239">
    <property type="component" value="Unassembled WGS sequence"/>
</dbReference>
<name>A0A292PI53_9PEZI</name>